<reference evidence="3 4" key="1">
    <citation type="journal article" date="2013" name="Nature">
        <title>The genomes of four tapeworm species reveal adaptations to parasitism.</title>
        <authorList>
            <person name="Tsai I.J."/>
            <person name="Zarowiecki M."/>
            <person name="Holroyd N."/>
            <person name="Garciarrubio A."/>
            <person name="Sanchez-Flores A."/>
            <person name="Brooks K.L."/>
            <person name="Tracey A."/>
            <person name="Bobes R.J."/>
            <person name="Fragoso G."/>
            <person name="Sciutto E."/>
            <person name="Aslett M."/>
            <person name="Beasley H."/>
            <person name="Bennett H.M."/>
            <person name="Cai J."/>
            <person name="Camicia F."/>
            <person name="Clark R."/>
            <person name="Cucher M."/>
            <person name="De Silva N."/>
            <person name="Day T.A."/>
            <person name="Deplazes P."/>
            <person name="Estrada K."/>
            <person name="Fernandez C."/>
            <person name="Holland P.W."/>
            <person name="Hou J."/>
            <person name="Hu S."/>
            <person name="Huckvale T."/>
            <person name="Hung S.S."/>
            <person name="Kamenetzky L."/>
            <person name="Keane J.A."/>
            <person name="Kiss F."/>
            <person name="Koziol U."/>
            <person name="Lambert O."/>
            <person name="Liu K."/>
            <person name="Luo X."/>
            <person name="Luo Y."/>
            <person name="Macchiaroli N."/>
            <person name="Nichol S."/>
            <person name="Paps J."/>
            <person name="Parkinson J."/>
            <person name="Pouchkina-Stantcheva N."/>
            <person name="Riddiford N."/>
            <person name="Rosenzvit M."/>
            <person name="Salinas G."/>
            <person name="Wasmuth J.D."/>
            <person name="Zamanian M."/>
            <person name="Zheng Y."/>
            <person name="Cai X."/>
            <person name="Soberon X."/>
            <person name="Olson P.D."/>
            <person name="Laclette J.P."/>
            <person name="Brehm K."/>
            <person name="Berriman M."/>
            <person name="Garciarrubio A."/>
            <person name="Bobes R.J."/>
            <person name="Fragoso G."/>
            <person name="Sanchez-Flores A."/>
            <person name="Estrada K."/>
            <person name="Cevallos M.A."/>
            <person name="Morett E."/>
            <person name="Gonzalez V."/>
            <person name="Portillo T."/>
            <person name="Ochoa-Leyva A."/>
            <person name="Jose M.V."/>
            <person name="Sciutto E."/>
            <person name="Landa A."/>
            <person name="Jimenez L."/>
            <person name="Valdes V."/>
            <person name="Carrero J.C."/>
            <person name="Larralde C."/>
            <person name="Morales-Montor J."/>
            <person name="Limon-Lason J."/>
            <person name="Soberon X."/>
            <person name="Laclette J.P."/>
        </authorList>
    </citation>
    <scope>NUCLEOTIDE SEQUENCE [LARGE SCALE GENOMIC DNA]</scope>
</reference>
<dbReference type="InterPro" id="IPR027884">
    <property type="entry name" value="DUF4614"/>
</dbReference>
<dbReference type="EMBL" id="LK028588">
    <property type="protein sequence ID" value="CDS22933.1"/>
    <property type="molecule type" value="Genomic_DNA"/>
</dbReference>
<dbReference type="WBParaSite" id="EgrG_000694100">
    <property type="protein sequence ID" value="EgrG_000694100"/>
    <property type="gene ID" value="EgrG_000694100"/>
</dbReference>
<feature type="compositionally biased region" description="Polar residues" evidence="1">
    <location>
        <begin position="103"/>
        <end position="119"/>
    </location>
</feature>
<feature type="domain" description="DUF4614" evidence="2">
    <location>
        <begin position="391"/>
        <end position="448"/>
    </location>
</feature>
<proteinExistence type="predicted"/>
<evidence type="ECO:0000259" key="2">
    <source>
        <dbReference type="Pfam" id="PF15391"/>
    </source>
</evidence>
<dbReference type="AlphaFoldDB" id="A0A068WSZ4"/>
<evidence type="ECO:0000313" key="3">
    <source>
        <dbReference type="EMBL" id="CDS22933.1"/>
    </source>
</evidence>
<organism evidence="3">
    <name type="scientific">Echinococcus granulosus</name>
    <name type="common">Hydatid tapeworm</name>
    <dbReference type="NCBI Taxonomy" id="6210"/>
    <lineage>
        <taxon>Eukaryota</taxon>
        <taxon>Metazoa</taxon>
        <taxon>Spiralia</taxon>
        <taxon>Lophotrochozoa</taxon>
        <taxon>Platyhelminthes</taxon>
        <taxon>Cestoda</taxon>
        <taxon>Eucestoda</taxon>
        <taxon>Cyclophyllidea</taxon>
        <taxon>Taeniidae</taxon>
        <taxon>Echinococcus</taxon>
        <taxon>Echinococcus granulosus group</taxon>
    </lineage>
</organism>
<reference evidence="3" key="2">
    <citation type="submission" date="2014-06" db="EMBL/GenBank/DDBJ databases">
        <authorList>
            <person name="Aslett M."/>
        </authorList>
    </citation>
    <scope>NUCLEOTIDE SEQUENCE</scope>
</reference>
<protein>
    <recommendedName>
        <fullName evidence="2">DUF4614 domain-containing protein</fullName>
    </recommendedName>
</protein>
<name>A0A068WSZ4_ECHGR</name>
<feature type="compositionally biased region" description="Basic and acidic residues" evidence="1">
    <location>
        <begin position="217"/>
        <end position="230"/>
    </location>
</feature>
<feature type="compositionally biased region" description="Low complexity" evidence="1">
    <location>
        <begin position="196"/>
        <end position="216"/>
    </location>
</feature>
<accession>A0A068WSZ4</accession>
<dbReference type="Pfam" id="PF15391">
    <property type="entry name" value="DUF4614"/>
    <property type="match status" value="1"/>
</dbReference>
<gene>
    <name evidence="3" type="ORF">EgrG_000694100</name>
</gene>
<feature type="region of interest" description="Disordered" evidence="1">
    <location>
        <begin position="152"/>
        <end position="177"/>
    </location>
</feature>
<sequence length="470" mass="51646">MYRKSKGRFSNNAVPKNEDVGYESEFKAYLETLSDVKQEKVNDIIRTAATYGSATSVGASFLKTNARVSTSKDSKIVKPPNLNIDLGDELSEIETLRTKKSPDIQSADQRSPSTYRLSSTPKSLCAIQSGVFDDINEDQKVADPISSATEAKSLALRPMPRRRVEKRSSSFKPSVFKGGNSKAPVVYNFEEIMSIQGDDQSQSSSPSLSRSNSSLDSAEHPHVPFTHAKDSGSASPGNERTTENVGEYSDDFESSSDEEADKRLTRLPSASESEHKAVRRSVRSGASSSKFVNSRYVQSTPMPQYSSPAFVKGYAKKSKKRAEIIKNTGESKFHTFQKARENEGRGSSRNVGIMTDVEPRQSPSRTGDCDQKAFVAAVTAAVEHIIAKRPGPRPILPYPLDTKSVIKTLTSHSPCLVALDNVLQEQLQITRTFLSTQRAMHDALKAALSRCLAPVLEPTDLRLKYVSLEH</sequence>
<reference evidence="5" key="3">
    <citation type="submission" date="2020-10" db="UniProtKB">
        <authorList>
            <consortium name="WormBaseParasite"/>
        </authorList>
    </citation>
    <scope>IDENTIFICATION</scope>
</reference>
<feature type="compositionally biased region" description="Acidic residues" evidence="1">
    <location>
        <begin position="248"/>
        <end position="259"/>
    </location>
</feature>
<evidence type="ECO:0000256" key="1">
    <source>
        <dbReference type="SAM" id="MobiDB-lite"/>
    </source>
</evidence>
<evidence type="ECO:0000313" key="4">
    <source>
        <dbReference type="Proteomes" id="UP000492820"/>
    </source>
</evidence>
<dbReference type="Proteomes" id="UP000492820">
    <property type="component" value="Unassembled WGS sequence"/>
</dbReference>
<feature type="region of interest" description="Disordered" evidence="1">
    <location>
        <begin position="196"/>
        <end position="290"/>
    </location>
</feature>
<evidence type="ECO:0000313" key="5">
    <source>
        <dbReference type="WBParaSite" id="EgrG_000694100"/>
    </source>
</evidence>
<dbReference type="OrthoDB" id="2151530at2759"/>
<feature type="region of interest" description="Disordered" evidence="1">
    <location>
        <begin position="98"/>
        <end position="119"/>
    </location>
</feature>